<evidence type="ECO:0000256" key="3">
    <source>
        <dbReference type="ARBA" id="ARBA00022692"/>
    </source>
</evidence>
<feature type="transmembrane region" description="Helical" evidence="6">
    <location>
        <begin position="53"/>
        <end position="81"/>
    </location>
</feature>
<dbReference type="EMBL" id="QXWZ01000021">
    <property type="protein sequence ID" value="NBI79529.1"/>
    <property type="molecule type" value="Genomic_DNA"/>
</dbReference>
<dbReference type="OrthoDB" id="9813906at2"/>
<proteinExistence type="predicted"/>
<dbReference type="GO" id="GO:0022857">
    <property type="term" value="F:transmembrane transporter activity"/>
    <property type="evidence" value="ECO:0007669"/>
    <property type="project" value="InterPro"/>
</dbReference>
<evidence type="ECO:0000256" key="2">
    <source>
        <dbReference type="ARBA" id="ARBA00022475"/>
    </source>
</evidence>
<accession>A0A845RJ06</accession>
<feature type="transmembrane region" description="Helical" evidence="6">
    <location>
        <begin position="133"/>
        <end position="152"/>
    </location>
</feature>
<feature type="transmembrane region" description="Helical" evidence="6">
    <location>
        <begin position="279"/>
        <end position="298"/>
    </location>
</feature>
<keyword evidence="5 6" id="KW-0472">Membrane</keyword>
<dbReference type="InterPro" id="IPR001851">
    <property type="entry name" value="ABC_transp_permease"/>
</dbReference>
<name>A0A845RJ06_9FIRM</name>
<keyword evidence="3 6" id="KW-0812">Transmembrane</keyword>
<evidence type="ECO:0000256" key="4">
    <source>
        <dbReference type="ARBA" id="ARBA00022989"/>
    </source>
</evidence>
<feature type="transmembrane region" description="Helical" evidence="6">
    <location>
        <begin position="172"/>
        <end position="193"/>
    </location>
</feature>
<dbReference type="GO" id="GO:0005886">
    <property type="term" value="C:plasma membrane"/>
    <property type="evidence" value="ECO:0007669"/>
    <property type="project" value="UniProtKB-SubCell"/>
</dbReference>
<sequence length="330" mass="34982">MSATTAGAGAKPAGNVKKRFIGLFCNYGLYIIFLLVIVYFASRSAQFLTVKNAITIVQLASALGIATVGMFFVLITGGIDISVASNMYFSALMGSYLLNRFNVPILVSFVVAVLCGAFIGTINGIFVARFKMVPFITTLATMSIARGFGLIISDQKMVILNEQGFKVANTRLFGVPVMAFVFLITVAIGHFVFTRTQFGRQLFPCGNNLTGANRIGINGPRTVFIAYLVCGCLAGLAGMVNACNLTSITQNFAIGDEFVVISSAVVGGASLFGGKGKVFPGALIGIIMIQVIINGLTITNASPYAYTVVRGVIIFIAVMVDSIKFSGEIR</sequence>
<feature type="transmembrane region" description="Helical" evidence="6">
    <location>
        <begin position="101"/>
        <end position="126"/>
    </location>
</feature>
<comment type="subcellular location">
    <subcellularLocation>
        <location evidence="1">Cell membrane</location>
        <topology evidence="1">Multi-pass membrane protein</topology>
    </subcellularLocation>
</comment>
<evidence type="ECO:0000313" key="8">
    <source>
        <dbReference type="Proteomes" id="UP000446348"/>
    </source>
</evidence>
<dbReference type="RefSeq" id="WP_160210277.1">
    <property type="nucleotide sequence ID" value="NZ_QXWZ01000021.1"/>
</dbReference>
<evidence type="ECO:0000256" key="6">
    <source>
        <dbReference type="SAM" id="Phobius"/>
    </source>
</evidence>
<evidence type="ECO:0000313" key="7">
    <source>
        <dbReference type="EMBL" id="NBI79529.1"/>
    </source>
</evidence>
<keyword evidence="4 6" id="KW-1133">Transmembrane helix</keyword>
<dbReference type="PANTHER" id="PTHR32196">
    <property type="entry name" value="ABC TRANSPORTER PERMEASE PROTEIN YPHD-RELATED-RELATED"/>
    <property type="match status" value="1"/>
</dbReference>
<feature type="transmembrane region" description="Helical" evidence="6">
    <location>
        <begin position="20"/>
        <end position="41"/>
    </location>
</feature>
<dbReference type="Pfam" id="PF02653">
    <property type="entry name" value="BPD_transp_2"/>
    <property type="match status" value="1"/>
</dbReference>
<evidence type="ECO:0000256" key="5">
    <source>
        <dbReference type="ARBA" id="ARBA00023136"/>
    </source>
</evidence>
<comment type="caution">
    <text evidence="7">The sequence shown here is derived from an EMBL/GenBank/DDBJ whole genome shotgun (WGS) entry which is preliminary data.</text>
</comment>
<feature type="transmembrane region" description="Helical" evidence="6">
    <location>
        <begin position="304"/>
        <end position="323"/>
    </location>
</feature>
<organism evidence="7 8">
    <name type="scientific">Anaerotruncus colihominis</name>
    <dbReference type="NCBI Taxonomy" id="169435"/>
    <lineage>
        <taxon>Bacteria</taxon>
        <taxon>Bacillati</taxon>
        <taxon>Bacillota</taxon>
        <taxon>Clostridia</taxon>
        <taxon>Eubacteriales</taxon>
        <taxon>Oscillospiraceae</taxon>
        <taxon>Anaerotruncus</taxon>
    </lineage>
</organism>
<protein>
    <submittedName>
        <fullName evidence="7">ABC transporter permease</fullName>
    </submittedName>
</protein>
<keyword evidence="2" id="KW-1003">Cell membrane</keyword>
<dbReference type="AlphaFoldDB" id="A0A845RJ06"/>
<feature type="transmembrane region" description="Helical" evidence="6">
    <location>
        <begin position="223"/>
        <end position="240"/>
    </location>
</feature>
<reference evidence="7 8" key="1">
    <citation type="submission" date="2018-08" db="EMBL/GenBank/DDBJ databases">
        <title>Murine metabolic-syndrome-specific gut microbial biobank.</title>
        <authorList>
            <person name="Liu C."/>
        </authorList>
    </citation>
    <scope>NUCLEOTIDE SEQUENCE [LARGE SCALE GENOMIC DNA]</scope>
    <source>
        <strain evidence="7 8">X69</strain>
    </source>
</reference>
<dbReference type="Proteomes" id="UP000446348">
    <property type="component" value="Unassembled WGS sequence"/>
</dbReference>
<feature type="transmembrane region" description="Helical" evidence="6">
    <location>
        <begin position="252"/>
        <end position="272"/>
    </location>
</feature>
<gene>
    <name evidence="7" type="ORF">D3Z39_11750</name>
</gene>
<evidence type="ECO:0000256" key="1">
    <source>
        <dbReference type="ARBA" id="ARBA00004651"/>
    </source>
</evidence>
<dbReference type="CDD" id="cd06579">
    <property type="entry name" value="TM_PBP1_transp_AraH_like"/>
    <property type="match status" value="1"/>
</dbReference>